<dbReference type="EMBL" id="ML994584">
    <property type="protein sequence ID" value="KAF2195943.1"/>
    <property type="molecule type" value="Genomic_DNA"/>
</dbReference>
<keyword evidence="2" id="KW-1133">Transmembrane helix</keyword>
<keyword evidence="2" id="KW-0812">Transmembrane</keyword>
<keyword evidence="2" id="KW-0472">Membrane</keyword>
<protein>
    <submittedName>
        <fullName evidence="3">Uncharacterized protein</fullName>
    </submittedName>
</protein>
<keyword evidence="4" id="KW-1185">Reference proteome</keyword>
<sequence length="136" mass="15026">MTLFSSPWGKKYQHAPEPAEKRISTAASQRLSSILDNGDRPKTTRDEHRSFFRKGAALSTIGDVESLHSRQKSPDSSSYSFTIWSEIDALKNHEKVRKAGGWKKLSWILLGIIIILIAVIVGLVIGLKKGGQSASH</sequence>
<proteinExistence type="predicted"/>
<dbReference type="AlphaFoldDB" id="A0A9P4JG91"/>
<organism evidence="3 4">
    <name type="scientific">Delitschia confertaspora ATCC 74209</name>
    <dbReference type="NCBI Taxonomy" id="1513339"/>
    <lineage>
        <taxon>Eukaryota</taxon>
        <taxon>Fungi</taxon>
        <taxon>Dikarya</taxon>
        <taxon>Ascomycota</taxon>
        <taxon>Pezizomycotina</taxon>
        <taxon>Dothideomycetes</taxon>
        <taxon>Pleosporomycetidae</taxon>
        <taxon>Pleosporales</taxon>
        <taxon>Delitschiaceae</taxon>
        <taxon>Delitschia</taxon>
    </lineage>
</organism>
<reference evidence="3" key="1">
    <citation type="journal article" date="2020" name="Stud. Mycol.">
        <title>101 Dothideomycetes genomes: a test case for predicting lifestyles and emergence of pathogens.</title>
        <authorList>
            <person name="Haridas S."/>
            <person name="Albert R."/>
            <person name="Binder M."/>
            <person name="Bloem J."/>
            <person name="Labutti K."/>
            <person name="Salamov A."/>
            <person name="Andreopoulos B."/>
            <person name="Baker S."/>
            <person name="Barry K."/>
            <person name="Bills G."/>
            <person name="Bluhm B."/>
            <person name="Cannon C."/>
            <person name="Castanera R."/>
            <person name="Culley D."/>
            <person name="Daum C."/>
            <person name="Ezra D."/>
            <person name="Gonzalez J."/>
            <person name="Henrissat B."/>
            <person name="Kuo A."/>
            <person name="Liang C."/>
            <person name="Lipzen A."/>
            <person name="Lutzoni F."/>
            <person name="Magnuson J."/>
            <person name="Mondo S."/>
            <person name="Nolan M."/>
            <person name="Ohm R."/>
            <person name="Pangilinan J."/>
            <person name="Park H.-J."/>
            <person name="Ramirez L."/>
            <person name="Alfaro M."/>
            <person name="Sun H."/>
            <person name="Tritt A."/>
            <person name="Yoshinaga Y."/>
            <person name="Zwiers L.-H."/>
            <person name="Turgeon B."/>
            <person name="Goodwin S."/>
            <person name="Spatafora J."/>
            <person name="Crous P."/>
            <person name="Grigoriev I."/>
        </authorList>
    </citation>
    <scope>NUCLEOTIDE SEQUENCE</scope>
    <source>
        <strain evidence="3">ATCC 74209</strain>
    </source>
</reference>
<evidence type="ECO:0000313" key="4">
    <source>
        <dbReference type="Proteomes" id="UP000799536"/>
    </source>
</evidence>
<name>A0A9P4JG91_9PLEO</name>
<evidence type="ECO:0000256" key="2">
    <source>
        <dbReference type="SAM" id="Phobius"/>
    </source>
</evidence>
<feature type="non-terminal residue" evidence="3">
    <location>
        <position position="136"/>
    </location>
</feature>
<evidence type="ECO:0000256" key="1">
    <source>
        <dbReference type="SAM" id="MobiDB-lite"/>
    </source>
</evidence>
<comment type="caution">
    <text evidence="3">The sequence shown here is derived from an EMBL/GenBank/DDBJ whole genome shotgun (WGS) entry which is preliminary data.</text>
</comment>
<feature type="transmembrane region" description="Helical" evidence="2">
    <location>
        <begin position="105"/>
        <end position="127"/>
    </location>
</feature>
<gene>
    <name evidence="3" type="ORF">GQ43DRAFT_476772</name>
</gene>
<accession>A0A9P4JG91</accession>
<dbReference type="Proteomes" id="UP000799536">
    <property type="component" value="Unassembled WGS sequence"/>
</dbReference>
<evidence type="ECO:0000313" key="3">
    <source>
        <dbReference type="EMBL" id="KAF2195943.1"/>
    </source>
</evidence>
<feature type="region of interest" description="Disordered" evidence="1">
    <location>
        <begin position="1"/>
        <end position="24"/>
    </location>
</feature>